<keyword evidence="14" id="KW-0547">Nucleotide-binding</keyword>
<evidence type="ECO:0000256" key="1">
    <source>
        <dbReference type="ARBA" id="ARBA00001917"/>
    </source>
</evidence>
<dbReference type="InterPro" id="IPR018517">
    <property type="entry name" value="tRNA_hU_synthase_CS"/>
</dbReference>
<feature type="active site" description="Proton donor" evidence="13">
    <location>
        <position position="101"/>
    </location>
</feature>
<evidence type="ECO:0000256" key="14">
    <source>
        <dbReference type="PIRSR" id="PIRSR006621-2"/>
    </source>
</evidence>
<keyword evidence="7" id="KW-0521">NADP</keyword>
<feature type="binding site" evidence="14">
    <location>
        <begin position="16"/>
        <end position="18"/>
    </location>
    <ligand>
        <name>FMN</name>
        <dbReference type="ChEBI" id="CHEBI:58210"/>
    </ligand>
</feature>
<evidence type="ECO:0000256" key="3">
    <source>
        <dbReference type="ARBA" id="ARBA00022555"/>
    </source>
</evidence>
<dbReference type="EMBL" id="JACHIG010000001">
    <property type="protein sequence ID" value="MBB5031187.1"/>
    <property type="molecule type" value="Genomic_DNA"/>
</dbReference>
<keyword evidence="4 12" id="KW-0285">Flavoprotein</keyword>
<dbReference type="Proteomes" id="UP000590740">
    <property type="component" value="Unassembled WGS sequence"/>
</dbReference>
<sequence length="342" mass="37941">MLHWFQNDRFPLYLAPMAGVTDVIFRQLCKEQGADVMVTEFVSAEGILQRDDRTRHYTDFDDSQRPLGVQLFGSDGVRMGEAARKIIDWKQPDFIDINFGCPVNKVVSKNGGSSLLKDCPLLASVAREVAKAVSIPVTAKMRIGWDANHVNAVEVARILEDCGMQAIAVHGRTRAQGYTGLADWDVIGQVADAVKVPVIGNGDISSGADVEIRRAQTNVKGVMIGRAAMTNPWVFKEAKHYLATGTHVPHATVEERFNFMRRHCQMAIARNAHMGELPTLRSMRNRLMNYTKSIPGGKWLRQRFSQIGSLMELEDIFAGYLEHQAAHGHEAAVNVEVDADAE</sequence>
<evidence type="ECO:0000256" key="7">
    <source>
        <dbReference type="ARBA" id="ARBA00022857"/>
    </source>
</evidence>
<evidence type="ECO:0000256" key="2">
    <source>
        <dbReference type="ARBA" id="ARBA00002790"/>
    </source>
</evidence>
<dbReference type="Gene3D" id="1.10.1200.80">
    <property type="entry name" value="Putative flavin oxidoreducatase, domain 2"/>
    <property type="match status" value="1"/>
</dbReference>
<dbReference type="InterPro" id="IPR001269">
    <property type="entry name" value="DUS_fam"/>
</dbReference>
<feature type="binding site" evidence="14">
    <location>
        <position position="70"/>
    </location>
    <ligand>
        <name>FMN</name>
        <dbReference type="ChEBI" id="CHEBI:58210"/>
    </ligand>
</feature>
<keyword evidence="5 12" id="KW-0288">FMN</keyword>
<protein>
    <recommendedName>
        <fullName evidence="12">tRNA-dihydrouridine synthase</fullName>
        <ecNumber evidence="12">1.3.1.-</ecNumber>
    </recommendedName>
</protein>
<dbReference type="GO" id="GO:0000049">
    <property type="term" value="F:tRNA binding"/>
    <property type="evidence" value="ECO:0007669"/>
    <property type="project" value="UniProtKB-KW"/>
</dbReference>
<feature type="binding site" evidence="14">
    <location>
        <begin position="225"/>
        <end position="226"/>
    </location>
    <ligand>
        <name>FMN</name>
        <dbReference type="ChEBI" id="CHEBI:58210"/>
    </ligand>
</feature>
<feature type="binding site" evidence="14">
    <location>
        <position position="140"/>
    </location>
    <ligand>
        <name>FMN</name>
        <dbReference type="ChEBI" id="CHEBI:58210"/>
    </ligand>
</feature>
<feature type="domain" description="DUS-like FMN-binding" evidence="15">
    <location>
        <begin position="14"/>
        <end position="312"/>
    </location>
</feature>
<evidence type="ECO:0000256" key="13">
    <source>
        <dbReference type="PIRSR" id="PIRSR006621-1"/>
    </source>
</evidence>
<comment type="catalytic activity">
    <reaction evidence="11">
        <text>a 5,6-dihydrouridine in tRNA + NAD(+) = a uridine in tRNA + NADH + H(+)</text>
        <dbReference type="Rhea" id="RHEA:54452"/>
        <dbReference type="Rhea" id="RHEA-COMP:13339"/>
        <dbReference type="Rhea" id="RHEA-COMP:13887"/>
        <dbReference type="ChEBI" id="CHEBI:15378"/>
        <dbReference type="ChEBI" id="CHEBI:57540"/>
        <dbReference type="ChEBI" id="CHEBI:57945"/>
        <dbReference type="ChEBI" id="CHEBI:65315"/>
        <dbReference type="ChEBI" id="CHEBI:74443"/>
    </reaction>
</comment>
<dbReference type="InterPro" id="IPR013785">
    <property type="entry name" value="Aldolase_TIM"/>
</dbReference>
<dbReference type="CDD" id="cd02801">
    <property type="entry name" value="DUS_like_FMN"/>
    <property type="match status" value="1"/>
</dbReference>
<comment type="catalytic activity">
    <reaction evidence="10">
        <text>a 5,6-dihydrouridine in tRNA + NADP(+) = a uridine in tRNA + NADPH + H(+)</text>
        <dbReference type="Rhea" id="RHEA:23624"/>
        <dbReference type="Rhea" id="RHEA-COMP:13339"/>
        <dbReference type="Rhea" id="RHEA-COMP:13887"/>
        <dbReference type="ChEBI" id="CHEBI:15378"/>
        <dbReference type="ChEBI" id="CHEBI:57783"/>
        <dbReference type="ChEBI" id="CHEBI:58349"/>
        <dbReference type="ChEBI" id="CHEBI:65315"/>
        <dbReference type="ChEBI" id="CHEBI:74443"/>
    </reaction>
</comment>
<keyword evidence="3" id="KW-0820">tRNA-binding</keyword>
<evidence type="ECO:0000256" key="12">
    <source>
        <dbReference type="PIRNR" id="PIRNR006621"/>
    </source>
</evidence>
<evidence type="ECO:0000256" key="6">
    <source>
        <dbReference type="ARBA" id="ARBA00022694"/>
    </source>
</evidence>
<comment type="caution">
    <text evidence="16">The sequence shown here is derived from an EMBL/GenBank/DDBJ whole genome shotgun (WGS) entry which is preliminary data.</text>
</comment>
<comment type="cofactor">
    <cofactor evidence="1 12 14">
        <name>FMN</name>
        <dbReference type="ChEBI" id="CHEBI:58210"/>
    </cofactor>
</comment>
<dbReference type="GO" id="GO:0050660">
    <property type="term" value="F:flavin adenine dinucleotide binding"/>
    <property type="evidence" value="ECO:0007669"/>
    <property type="project" value="InterPro"/>
</dbReference>
<gene>
    <name evidence="16" type="ORF">HNQ65_000741</name>
</gene>
<comment type="similarity">
    <text evidence="12">Belongs to the dus family.</text>
</comment>
<name>A0A7W8DIL5_9BACT</name>
<dbReference type="InterPro" id="IPR024036">
    <property type="entry name" value="tRNA-dHydroUridine_Synthase_C"/>
</dbReference>
<evidence type="ECO:0000256" key="9">
    <source>
        <dbReference type="ARBA" id="ARBA00023002"/>
    </source>
</evidence>
<proteinExistence type="inferred from homology"/>
<keyword evidence="9 12" id="KW-0560">Oxidoreductase</keyword>
<keyword evidence="17" id="KW-1185">Reference proteome</keyword>
<dbReference type="PANTHER" id="PTHR45846">
    <property type="entry name" value="TRNA-DIHYDROURIDINE(47) SYNTHASE [NAD(P)(+)]-LIKE"/>
    <property type="match status" value="1"/>
</dbReference>
<dbReference type="PIRSF" id="PIRSF006621">
    <property type="entry name" value="Dus"/>
    <property type="match status" value="1"/>
</dbReference>
<evidence type="ECO:0000256" key="8">
    <source>
        <dbReference type="ARBA" id="ARBA00022884"/>
    </source>
</evidence>
<dbReference type="InterPro" id="IPR004652">
    <property type="entry name" value="DusB-like"/>
</dbReference>
<dbReference type="EC" id="1.3.1.-" evidence="12"/>
<organism evidence="16 17">
    <name type="scientific">Prosthecobacter vanneervenii</name>
    <dbReference type="NCBI Taxonomy" id="48466"/>
    <lineage>
        <taxon>Bacteria</taxon>
        <taxon>Pseudomonadati</taxon>
        <taxon>Verrucomicrobiota</taxon>
        <taxon>Verrucomicrobiia</taxon>
        <taxon>Verrucomicrobiales</taxon>
        <taxon>Verrucomicrobiaceae</taxon>
        <taxon>Prosthecobacter</taxon>
    </lineage>
</organism>
<reference evidence="16 17" key="1">
    <citation type="submission" date="2020-08" db="EMBL/GenBank/DDBJ databases">
        <title>Genomic Encyclopedia of Type Strains, Phase IV (KMG-IV): sequencing the most valuable type-strain genomes for metagenomic binning, comparative biology and taxonomic classification.</title>
        <authorList>
            <person name="Goeker M."/>
        </authorList>
    </citation>
    <scope>NUCLEOTIDE SEQUENCE [LARGE SCALE GENOMIC DNA]</scope>
    <source>
        <strain evidence="16 17">DSM 12252</strain>
    </source>
</reference>
<feature type="binding site" evidence="14">
    <location>
        <position position="170"/>
    </location>
    <ligand>
        <name>FMN</name>
        <dbReference type="ChEBI" id="CHEBI:58210"/>
    </ligand>
</feature>
<dbReference type="PANTHER" id="PTHR45846:SF1">
    <property type="entry name" value="TRNA-DIHYDROURIDINE(47) SYNTHASE [NAD(P)(+)]-LIKE"/>
    <property type="match status" value="1"/>
</dbReference>
<dbReference type="Gene3D" id="3.20.20.70">
    <property type="entry name" value="Aldolase class I"/>
    <property type="match status" value="1"/>
</dbReference>
<evidence type="ECO:0000256" key="4">
    <source>
        <dbReference type="ARBA" id="ARBA00022630"/>
    </source>
</evidence>
<evidence type="ECO:0000256" key="10">
    <source>
        <dbReference type="ARBA" id="ARBA00048205"/>
    </source>
</evidence>
<dbReference type="AlphaFoldDB" id="A0A7W8DIL5"/>
<dbReference type="Pfam" id="PF01207">
    <property type="entry name" value="Dus"/>
    <property type="match status" value="1"/>
</dbReference>
<dbReference type="InterPro" id="IPR035587">
    <property type="entry name" value="DUS-like_FMN-bd"/>
</dbReference>
<keyword evidence="8" id="KW-0694">RNA-binding</keyword>
<dbReference type="PROSITE" id="PS01136">
    <property type="entry name" value="UPF0034"/>
    <property type="match status" value="1"/>
</dbReference>
<evidence type="ECO:0000256" key="11">
    <source>
        <dbReference type="ARBA" id="ARBA00048802"/>
    </source>
</evidence>
<dbReference type="GO" id="GO:0017150">
    <property type="term" value="F:tRNA dihydrouridine synthase activity"/>
    <property type="evidence" value="ECO:0007669"/>
    <property type="project" value="InterPro"/>
</dbReference>
<evidence type="ECO:0000313" key="17">
    <source>
        <dbReference type="Proteomes" id="UP000590740"/>
    </source>
</evidence>
<accession>A0A7W8DIL5</accession>
<dbReference type="NCBIfam" id="TIGR00737">
    <property type="entry name" value="nifR3_yhdG"/>
    <property type="match status" value="1"/>
</dbReference>
<evidence type="ECO:0000256" key="5">
    <source>
        <dbReference type="ARBA" id="ARBA00022643"/>
    </source>
</evidence>
<dbReference type="SUPFAM" id="SSF51395">
    <property type="entry name" value="FMN-linked oxidoreductases"/>
    <property type="match status" value="1"/>
</dbReference>
<evidence type="ECO:0000259" key="15">
    <source>
        <dbReference type="Pfam" id="PF01207"/>
    </source>
</evidence>
<keyword evidence="6 12" id="KW-0819">tRNA processing</keyword>
<evidence type="ECO:0000313" key="16">
    <source>
        <dbReference type="EMBL" id="MBB5031187.1"/>
    </source>
</evidence>
<comment type="function">
    <text evidence="2 12">Catalyzes the synthesis of 5,6-dihydrouridine (D), a modified base found in the D-loop of most tRNAs, via the reduction of the C5-C6 double bond in target uridines.</text>
</comment>
<dbReference type="RefSeq" id="WP_184338123.1">
    <property type="nucleotide sequence ID" value="NZ_JACHIG010000001.1"/>
</dbReference>